<dbReference type="Gene3D" id="3.40.50.1580">
    <property type="entry name" value="Nucleoside phosphorylase domain"/>
    <property type="match status" value="1"/>
</dbReference>
<evidence type="ECO:0000313" key="6">
    <source>
        <dbReference type="EMBL" id="OJJ40823.1"/>
    </source>
</evidence>
<dbReference type="Gene3D" id="3.40.50.300">
    <property type="entry name" value="P-loop containing nucleotide triphosphate hydrolases"/>
    <property type="match status" value="1"/>
</dbReference>
<dbReference type="VEuPathDB" id="FungiDB:ASPWEDRAFT_235243"/>
<dbReference type="SMART" id="SM00248">
    <property type="entry name" value="ANK"/>
    <property type="match status" value="19"/>
</dbReference>
<dbReference type="Gene3D" id="1.25.40.20">
    <property type="entry name" value="Ankyrin repeat-containing domain"/>
    <property type="match status" value="4"/>
</dbReference>
<feature type="repeat" description="ANK" evidence="3">
    <location>
        <begin position="937"/>
        <end position="958"/>
    </location>
</feature>
<feature type="domain" description="GPI inositol-deacylase winged helix" evidence="4">
    <location>
        <begin position="659"/>
        <end position="734"/>
    </location>
</feature>
<accession>A0A1L9S110</accession>
<dbReference type="PANTHER" id="PTHR24198">
    <property type="entry name" value="ANKYRIN REPEAT AND PROTEIN KINASE DOMAIN-CONTAINING PROTEIN"/>
    <property type="match status" value="1"/>
</dbReference>
<dbReference type="PROSITE" id="PS50088">
    <property type="entry name" value="ANK_REPEAT"/>
    <property type="match status" value="8"/>
</dbReference>
<dbReference type="InterPro" id="IPR002110">
    <property type="entry name" value="Ankyrin_rpt"/>
</dbReference>
<dbReference type="GO" id="GO:0003824">
    <property type="term" value="F:catalytic activity"/>
    <property type="evidence" value="ECO:0007669"/>
    <property type="project" value="InterPro"/>
</dbReference>
<dbReference type="EMBL" id="KV878209">
    <property type="protein sequence ID" value="OJJ40823.1"/>
    <property type="molecule type" value="Genomic_DNA"/>
</dbReference>
<keyword evidence="1" id="KW-0677">Repeat</keyword>
<dbReference type="InterPro" id="IPR036770">
    <property type="entry name" value="Ankyrin_rpt-contain_sf"/>
</dbReference>
<feature type="repeat" description="ANK" evidence="3">
    <location>
        <begin position="1473"/>
        <end position="1505"/>
    </location>
</feature>
<evidence type="ECO:0000256" key="1">
    <source>
        <dbReference type="ARBA" id="ARBA00022737"/>
    </source>
</evidence>
<evidence type="ECO:0000256" key="2">
    <source>
        <dbReference type="ARBA" id="ARBA00023043"/>
    </source>
</evidence>
<keyword evidence="2 3" id="KW-0040">ANK repeat</keyword>
<keyword evidence="7" id="KW-1185">Reference proteome</keyword>
<dbReference type="PRINTS" id="PR01415">
    <property type="entry name" value="ANKYRIN"/>
</dbReference>
<name>A0A1L9S110_ASPWE</name>
<feature type="repeat" description="ANK" evidence="3">
    <location>
        <begin position="1407"/>
        <end position="1439"/>
    </location>
</feature>
<dbReference type="OrthoDB" id="1577640at2759"/>
<dbReference type="InterPro" id="IPR027417">
    <property type="entry name" value="P-loop_NTPase"/>
</dbReference>
<feature type="repeat" description="ANK" evidence="3">
    <location>
        <begin position="836"/>
        <end position="868"/>
    </location>
</feature>
<feature type="repeat" description="ANK" evidence="3">
    <location>
        <begin position="869"/>
        <end position="902"/>
    </location>
</feature>
<dbReference type="Pfam" id="PF12796">
    <property type="entry name" value="Ank_2"/>
    <property type="match status" value="5"/>
</dbReference>
<dbReference type="InterPro" id="IPR035994">
    <property type="entry name" value="Nucleoside_phosphorylase_sf"/>
</dbReference>
<proteinExistence type="predicted"/>
<evidence type="ECO:0000259" key="4">
    <source>
        <dbReference type="Pfam" id="PF22939"/>
    </source>
</evidence>
<gene>
    <name evidence="6" type="ORF">ASPWEDRAFT_235243</name>
</gene>
<evidence type="ECO:0000256" key="3">
    <source>
        <dbReference type="PROSITE-ProRule" id="PRU00023"/>
    </source>
</evidence>
<reference evidence="7" key="1">
    <citation type="journal article" date="2017" name="Genome Biol.">
        <title>Comparative genomics reveals high biological diversity and specific adaptations in the industrially and medically important fungal genus Aspergillus.</title>
        <authorList>
            <person name="de Vries R.P."/>
            <person name="Riley R."/>
            <person name="Wiebenga A."/>
            <person name="Aguilar-Osorio G."/>
            <person name="Amillis S."/>
            <person name="Uchima C.A."/>
            <person name="Anderluh G."/>
            <person name="Asadollahi M."/>
            <person name="Askin M."/>
            <person name="Barry K."/>
            <person name="Battaglia E."/>
            <person name="Bayram O."/>
            <person name="Benocci T."/>
            <person name="Braus-Stromeyer S.A."/>
            <person name="Caldana C."/>
            <person name="Canovas D."/>
            <person name="Cerqueira G.C."/>
            <person name="Chen F."/>
            <person name="Chen W."/>
            <person name="Choi C."/>
            <person name="Clum A."/>
            <person name="Dos Santos R.A."/>
            <person name="Damasio A.R."/>
            <person name="Diallinas G."/>
            <person name="Emri T."/>
            <person name="Fekete E."/>
            <person name="Flipphi M."/>
            <person name="Freyberg S."/>
            <person name="Gallo A."/>
            <person name="Gournas C."/>
            <person name="Habgood R."/>
            <person name="Hainaut M."/>
            <person name="Harispe M.L."/>
            <person name="Henrissat B."/>
            <person name="Hilden K.S."/>
            <person name="Hope R."/>
            <person name="Hossain A."/>
            <person name="Karabika E."/>
            <person name="Karaffa L."/>
            <person name="Karanyi Z."/>
            <person name="Krasevec N."/>
            <person name="Kuo A."/>
            <person name="Kusch H."/>
            <person name="LaButti K."/>
            <person name="Lagendijk E.L."/>
            <person name="Lapidus A."/>
            <person name="Levasseur A."/>
            <person name="Lindquist E."/>
            <person name="Lipzen A."/>
            <person name="Logrieco A.F."/>
            <person name="MacCabe A."/>
            <person name="Maekelae M.R."/>
            <person name="Malavazi I."/>
            <person name="Melin P."/>
            <person name="Meyer V."/>
            <person name="Mielnichuk N."/>
            <person name="Miskei M."/>
            <person name="Molnar A.P."/>
            <person name="Mule G."/>
            <person name="Ngan C.Y."/>
            <person name="Orejas M."/>
            <person name="Orosz E."/>
            <person name="Ouedraogo J.P."/>
            <person name="Overkamp K.M."/>
            <person name="Park H.-S."/>
            <person name="Perrone G."/>
            <person name="Piumi F."/>
            <person name="Punt P.J."/>
            <person name="Ram A.F."/>
            <person name="Ramon A."/>
            <person name="Rauscher S."/>
            <person name="Record E."/>
            <person name="Riano-Pachon D.M."/>
            <person name="Robert V."/>
            <person name="Roehrig J."/>
            <person name="Ruller R."/>
            <person name="Salamov A."/>
            <person name="Salih N.S."/>
            <person name="Samson R.A."/>
            <person name="Sandor E."/>
            <person name="Sanguinetti M."/>
            <person name="Schuetze T."/>
            <person name="Sepcic K."/>
            <person name="Shelest E."/>
            <person name="Sherlock G."/>
            <person name="Sophianopoulou V."/>
            <person name="Squina F.M."/>
            <person name="Sun H."/>
            <person name="Susca A."/>
            <person name="Todd R.B."/>
            <person name="Tsang A."/>
            <person name="Unkles S.E."/>
            <person name="van de Wiele N."/>
            <person name="van Rossen-Uffink D."/>
            <person name="Oliveira J.V."/>
            <person name="Vesth T.C."/>
            <person name="Visser J."/>
            <person name="Yu J.-H."/>
            <person name="Zhou M."/>
            <person name="Andersen M.R."/>
            <person name="Archer D.B."/>
            <person name="Baker S.E."/>
            <person name="Benoit I."/>
            <person name="Brakhage A.A."/>
            <person name="Braus G.H."/>
            <person name="Fischer R."/>
            <person name="Frisvad J.C."/>
            <person name="Goldman G.H."/>
            <person name="Houbraken J."/>
            <person name="Oakley B."/>
            <person name="Pocsi I."/>
            <person name="Scazzocchio C."/>
            <person name="Seiboth B."/>
            <person name="vanKuyk P.A."/>
            <person name="Wortman J."/>
            <person name="Dyer P.S."/>
            <person name="Grigoriev I.V."/>
        </authorList>
    </citation>
    <scope>NUCLEOTIDE SEQUENCE [LARGE SCALE GENOMIC DNA]</scope>
    <source>
        <strain evidence="7">DTO 134E9</strain>
    </source>
</reference>
<dbReference type="InterPro" id="IPR054471">
    <property type="entry name" value="GPIID_WHD"/>
</dbReference>
<sequence length="1557" mass="174363">MGSRQLTHDAYSVGWVCVLDTEMDAARALLDEEDESLDPGAGDDNSYTLGRMGRHNVVIVAPDSYGTNPAAQTVTNMLRTFPKIRFGLMVGVGGGAPKEPDLEDTRKDIRLGDVVVSEPRGSHGGVLQYDMGKWKDDQIKIESHLNKPPGILLKAMKKLRADHRFKKGKMQEYIRDFAEIAKDLPELAGCQFPGRESDLLFEAGYAHLPGTDCSNCDAEHIMKRLPRESYVVHYGLIASGNAVIRSAQRRDELRDAWDVLCFEMEAAGLMNSFPCIVIRGICDYSDGHKNKRWQPYAAVVAAAYAKDLLRVVLPQQIEETDTAARIIGNFTDAICRMEQGISTIETRAMDGKRDEILNWLTPVDYELEQSNIFSRHEPGTGRWLLDSEEYQAWASQTMQTLFCPGIPGAGKTVLSSIIISHLDSQFGNDSDVGIAFVYCSYRTGSQHKPADVLLGILGQLARKRQTIPEDIVGVYENYKRKGTRPTTEKIAGMLESISNLYTKVFIIVDALDEYYHLNMEGFSQLLSQLFRLQAKTSFNLLATSRFINEITSRFDGCIWKEILAQDSDILCFLNARIPKLLQSQISKHLDVQEKIRSNILKSANGMFLLVRLHIDSLSGEVTVGDLEIASAKLPRGERRLDETYRQAMRRIRNQPEGHQQFASEILSWLTYSKRALSLTEIQHALAVRPEMAELDSRFIPDSGILGSICAGLVTMNQNSATIHLVHYTVKEYFERTAQFPDAEDTISKTCIRYLSFQIFDTGFCSTDDEFEIRLRNNSLYAYSAQYWGYHKSTSHETDLLAVQLLENKPKVAAAIQAMFVSEQDLKPPTYSQKVPKNATGMHLAAYFGRIDLMEMLLLQRNDPDLKDSKWRTPLSWAADNGHITAVKFLLTSEGVNPNSMDTSGYTPLARATLHGYRDAVEALLWDNRVNPDPKDSFGRTPLSRAAEKGHEDIVQLLVAKSNVNAGSEDRFGQTPLWWALRMGRRSIVNILLALHTKKSSDVEIHLWMALQRNSKLALKALLDSEHVNLNCPGVNGLTPLWWSLKNGYLDIMEMLLSRSRVDVNSRDLHGNTPLSWAVSSGNITTVELLLAVDNIDIYAEDWVGSSPLSIAVKNRYDKIVELLLQKSDDLDSQYVENLLSVAAKNLHKNVIRLLLERAADKECGDLSEENLPAAAVRNSDVKIVKALLEKFGDTNVRSLLSVVVDNGHEGISSLLLEKTSNIYPIFSQKFLIAAVGNDHEGIVRAFLNNGVEIDSEDSQNLLSIAIDNGYTEIVRVIIGSDIDIGPEFGQTLLSSAVNNAHEGILRLLLGRIVGIDSRFSQFLLSTAIRNGHEDIVRLLLDKGCDIYSEDHFGENPLSVAVAKGYESIIVLMLESAELDSDNELDHATHFNDLLINQSIDLNTWSQHGQPLLSFAARKGDQRMFKILLNMGAMFDSRDQHNQALLLMAIHNDNEAEIGALLKKCVDLTFTDDHDTTLLSITARRGYEEIVKLLLKKGMDPNIDTKGKFEFEFQMSPKRNMILKMLFEYGAHPNVRWMGNLLRQAAIREGIETVQILA</sequence>
<dbReference type="SUPFAM" id="SSF48403">
    <property type="entry name" value="Ankyrin repeat"/>
    <property type="match status" value="2"/>
</dbReference>
<dbReference type="RefSeq" id="XP_040694499.1">
    <property type="nucleotide sequence ID" value="XM_040832495.1"/>
</dbReference>
<evidence type="ECO:0000313" key="7">
    <source>
        <dbReference type="Proteomes" id="UP000184383"/>
    </source>
</evidence>
<dbReference type="InterPro" id="IPR056884">
    <property type="entry name" value="NPHP3-like_N"/>
</dbReference>
<dbReference type="Pfam" id="PF22939">
    <property type="entry name" value="WHD_GPIID"/>
    <property type="match status" value="1"/>
</dbReference>
<feature type="repeat" description="ANK" evidence="3">
    <location>
        <begin position="1069"/>
        <end position="1090"/>
    </location>
</feature>
<dbReference type="STRING" id="1073089.A0A1L9S110"/>
<organism evidence="6 7">
    <name type="scientific">Aspergillus wentii DTO 134E9</name>
    <dbReference type="NCBI Taxonomy" id="1073089"/>
    <lineage>
        <taxon>Eukaryota</taxon>
        <taxon>Fungi</taxon>
        <taxon>Dikarya</taxon>
        <taxon>Ascomycota</taxon>
        <taxon>Pezizomycotina</taxon>
        <taxon>Eurotiomycetes</taxon>
        <taxon>Eurotiomycetidae</taxon>
        <taxon>Eurotiales</taxon>
        <taxon>Aspergillaceae</taxon>
        <taxon>Aspergillus</taxon>
        <taxon>Aspergillus subgen. Cremei</taxon>
    </lineage>
</organism>
<dbReference type="GeneID" id="63748343"/>
<dbReference type="Pfam" id="PF24883">
    <property type="entry name" value="NPHP3_N"/>
    <property type="match status" value="1"/>
</dbReference>
<dbReference type="SUPFAM" id="SSF53167">
    <property type="entry name" value="Purine and uridine phosphorylases"/>
    <property type="match status" value="1"/>
</dbReference>
<dbReference type="Pfam" id="PF00023">
    <property type="entry name" value="Ank"/>
    <property type="match status" value="1"/>
</dbReference>
<dbReference type="GO" id="GO:0009116">
    <property type="term" value="P:nucleoside metabolic process"/>
    <property type="evidence" value="ECO:0007669"/>
    <property type="project" value="InterPro"/>
</dbReference>
<feature type="repeat" description="ANK" evidence="3">
    <location>
        <begin position="1319"/>
        <end position="1351"/>
    </location>
</feature>
<protein>
    <submittedName>
        <fullName evidence="6">Uncharacterized protein</fullName>
    </submittedName>
</protein>
<dbReference type="PROSITE" id="PS50297">
    <property type="entry name" value="ANK_REP_REGION"/>
    <property type="match status" value="4"/>
</dbReference>
<feature type="repeat" description="ANK" evidence="3">
    <location>
        <begin position="1103"/>
        <end position="1135"/>
    </location>
</feature>
<dbReference type="PANTHER" id="PTHR24198:SF165">
    <property type="entry name" value="ANKYRIN REPEAT-CONTAINING PROTEIN-RELATED"/>
    <property type="match status" value="1"/>
</dbReference>
<dbReference type="Proteomes" id="UP000184383">
    <property type="component" value="Unassembled WGS sequence"/>
</dbReference>
<feature type="domain" description="Nephrocystin 3-like N-terminal" evidence="5">
    <location>
        <begin position="379"/>
        <end position="545"/>
    </location>
</feature>
<evidence type="ECO:0000259" key="5">
    <source>
        <dbReference type="Pfam" id="PF24883"/>
    </source>
</evidence>
<dbReference type="SUPFAM" id="SSF52540">
    <property type="entry name" value="P-loop containing nucleoside triphosphate hydrolases"/>
    <property type="match status" value="1"/>
</dbReference>